<proteinExistence type="predicted"/>
<dbReference type="InterPro" id="IPR011856">
    <property type="entry name" value="tRNA_endonuc-like_dom_sf"/>
</dbReference>
<protein>
    <submittedName>
        <fullName evidence="3">Heteromeric transposase endonuclease subunit TnsA</fullName>
    </submittedName>
</protein>
<feature type="domain" description="TnsA endonuclease N-terminal" evidence="2">
    <location>
        <begin position="76"/>
        <end position="172"/>
    </location>
</feature>
<dbReference type="InterPro" id="IPR036388">
    <property type="entry name" value="WH-like_DNA-bd_sf"/>
</dbReference>
<evidence type="ECO:0000259" key="1">
    <source>
        <dbReference type="Pfam" id="PF08721"/>
    </source>
</evidence>
<dbReference type="CDD" id="cd22362">
    <property type="entry name" value="TnsA_endonuclease-like"/>
    <property type="match status" value="1"/>
</dbReference>
<dbReference type="InterPro" id="IPR011335">
    <property type="entry name" value="Restrct_endonuc-II-like"/>
</dbReference>
<keyword evidence="3" id="KW-0378">Hydrolase</keyword>
<dbReference type="InterPro" id="IPR014833">
    <property type="entry name" value="TnsA_N"/>
</dbReference>
<accession>A0AB37HG72</accession>
<dbReference type="Gene3D" id="3.40.1350.10">
    <property type="match status" value="1"/>
</dbReference>
<name>A0AB37HG72_9BACI</name>
<dbReference type="AlphaFoldDB" id="A0AB37HG72"/>
<evidence type="ECO:0000313" key="3">
    <source>
        <dbReference type="EMBL" id="QQX26859.1"/>
    </source>
</evidence>
<dbReference type="GO" id="GO:0003676">
    <property type="term" value="F:nucleic acid binding"/>
    <property type="evidence" value="ECO:0007669"/>
    <property type="project" value="InterPro"/>
</dbReference>
<dbReference type="KEGG" id="hspo:JGZ69_08815"/>
<reference evidence="3 4" key="1">
    <citation type="submission" date="2020-12" db="EMBL/GenBank/DDBJ databases">
        <title>Taxonomic evaluation of the Bacillus sporothermodurans group of bacteria based on whole genome sequences.</title>
        <authorList>
            <person name="Fiedler G."/>
            <person name="Herbstmann A.-D."/>
            <person name="Doll E."/>
            <person name="Wenning M."/>
            <person name="Brinks E."/>
            <person name="Kabisch J."/>
            <person name="Breitenwieser F."/>
            <person name="Lappann M."/>
            <person name="Boehnlein C."/>
            <person name="Franz C."/>
        </authorList>
    </citation>
    <scope>NUCLEOTIDE SEQUENCE [LARGE SCALE GENOMIC DNA]</scope>
    <source>
        <strain evidence="3 4">DSM 10599</strain>
    </source>
</reference>
<organism evidence="3 4">
    <name type="scientific">Heyndrickxia sporothermodurans</name>
    <dbReference type="NCBI Taxonomy" id="46224"/>
    <lineage>
        <taxon>Bacteria</taxon>
        <taxon>Bacillati</taxon>
        <taxon>Bacillota</taxon>
        <taxon>Bacilli</taxon>
        <taxon>Bacillales</taxon>
        <taxon>Bacillaceae</taxon>
        <taxon>Heyndrickxia</taxon>
    </lineage>
</organism>
<sequence>MNLPVNKGNYSIEKISKLLEQGYGKGEGKDYKPYIDVIKVASKGRASRVKGWKTNRVHHFLSDSETRFFYLMEYQDSVVDIREHYPLIDNMEELFDVLDGQLIKRLFNQKTGDPLVLTTSFLISKRISSGEIQYFARSIKDSRQLENTQAIERFEAMRRYWELKGIDYGIITNKEIPVVLAKNIEYIHSSYHLEEYGMNLKDQLFYEDYLLNTLRNFQNKSIKELLFHFDKKIGFEVGTGLLIFKHLLARKIVEVDMNKAINLEQPCSTVNVLVQEEGLDAFYKHADSI</sequence>
<gene>
    <name evidence="3" type="ORF">JGZ69_08815</name>
</gene>
<dbReference type="RefSeq" id="WP_107921394.1">
    <property type="nucleotide sequence ID" value="NZ_CP066701.1"/>
</dbReference>
<dbReference type="SUPFAM" id="SSF52980">
    <property type="entry name" value="Restriction endonuclease-like"/>
    <property type="match status" value="1"/>
</dbReference>
<feature type="domain" description="TnsA endonuclease C-terminal" evidence="1">
    <location>
        <begin position="175"/>
        <end position="257"/>
    </location>
</feature>
<dbReference type="EMBL" id="CP066701">
    <property type="protein sequence ID" value="QQX26859.1"/>
    <property type="molecule type" value="Genomic_DNA"/>
</dbReference>
<dbReference type="Pfam" id="PF08721">
    <property type="entry name" value="Tn7_Tnp_TnsA_C"/>
    <property type="match status" value="1"/>
</dbReference>
<dbReference type="InterPro" id="IPR014832">
    <property type="entry name" value="TnsA_C"/>
</dbReference>
<evidence type="ECO:0000313" key="4">
    <source>
        <dbReference type="Proteomes" id="UP000595512"/>
    </source>
</evidence>
<keyword evidence="3" id="KW-0255">Endonuclease</keyword>
<dbReference type="GO" id="GO:0004519">
    <property type="term" value="F:endonuclease activity"/>
    <property type="evidence" value="ECO:0007669"/>
    <property type="project" value="UniProtKB-KW"/>
</dbReference>
<keyword evidence="3" id="KW-0540">Nuclease</keyword>
<evidence type="ECO:0000259" key="2">
    <source>
        <dbReference type="Pfam" id="PF08722"/>
    </source>
</evidence>
<dbReference type="Gene3D" id="1.10.10.10">
    <property type="entry name" value="Winged helix-like DNA-binding domain superfamily/Winged helix DNA-binding domain"/>
    <property type="match status" value="1"/>
</dbReference>
<dbReference type="Proteomes" id="UP000595512">
    <property type="component" value="Chromosome"/>
</dbReference>
<dbReference type="Pfam" id="PF08722">
    <property type="entry name" value="Tn7_TnsA-like_N"/>
    <property type="match status" value="1"/>
</dbReference>